<keyword evidence="10 12" id="KW-0472">Membrane</keyword>
<dbReference type="PROSITE" id="PS50109">
    <property type="entry name" value="HIS_KIN"/>
    <property type="match status" value="1"/>
</dbReference>
<dbReference type="Proteomes" id="UP000632154">
    <property type="component" value="Unassembled WGS sequence"/>
</dbReference>
<evidence type="ECO:0000256" key="6">
    <source>
        <dbReference type="ARBA" id="ARBA00022692"/>
    </source>
</evidence>
<dbReference type="InterPro" id="IPR005467">
    <property type="entry name" value="His_kinase_dom"/>
</dbReference>
<dbReference type="SMART" id="SM00304">
    <property type="entry name" value="HAMP"/>
    <property type="match status" value="1"/>
</dbReference>
<dbReference type="Gene3D" id="1.10.287.130">
    <property type="match status" value="1"/>
</dbReference>
<evidence type="ECO:0000256" key="4">
    <source>
        <dbReference type="ARBA" id="ARBA00022553"/>
    </source>
</evidence>
<comment type="caution">
    <text evidence="15">The sequence shown here is derived from an EMBL/GenBank/DDBJ whole genome shotgun (WGS) entry which is preliminary data.</text>
</comment>
<evidence type="ECO:0000259" key="14">
    <source>
        <dbReference type="PROSITE" id="PS50885"/>
    </source>
</evidence>
<dbReference type="PROSITE" id="PS50885">
    <property type="entry name" value="HAMP"/>
    <property type="match status" value="1"/>
</dbReference>
<dbReference type="Pfam" id="PF02518">
    <property type="entry name" value="HATPase_c"/>
    <property type="match status" value="1"/>
</dbReference>
<evidence type="ECO:0000256" key="1">
    <source>
        <dbReference type="ARBA" id="ARBA00000085"/>
    </source>
</evidence>
<evidence type="ECO:0000256" key="8">
    <source>
        <dbReference type="ARBA" id="ARBA00022989"/>
    </source>
</evidence>
<dbReference type="Gene3D" id="6.10.340.10">
    <property type="match status" value="1"/>
</dbReference>
<evidence type="ECO:0000256" key="2">
    <source>
        <dbReference type="ARBA" id="ARBA00004370"/>
    </source>
</evidence>
<keyword evidence="16" id="KW-1185">Reference proteome</keyword>
<gene>
    <name evidence="15" type="ORF">GCM10017783_02000</name>
</gene>
<dbReference type="InterPro" id="IPR036097">
    <property type="entry name" value="HisK_dim/P_sf"/>
</dbReference>
<evidence type="ECO:0000256" key="12">
    <source>
        <dbReference type="SAM" id="Phobius"/>
    </source>
</evidence>
<reference evidence="16" key="1">
    <citation type="journal article" date="2019" name="Int. J. Syst. Evol. Microbiol.">
        <title>The Global Catalogue of Microorganisms (GCM) 10K type strain sequencing project: providing services to taxonomists for standard genome sequencing and annotation.</title>
        <authorList>
            <consortium name="The Broad Institute Genomics Platform"/>
            <consortium name="The Broad Institute Genome Sequencing Center for Infectious Disease"/>
            <person name="Wu L."/>
            <person name="Ma J."/>
        </authorList>
    </citation>
    <scope>NUCLEOTIDE SEQUENCE [LARGE SCALE GENOMIC DNA]</scope>
    <source>
        <strain evidence="16">CGMCC 1.18439</strain>
    </source>
</reference>
<dbReference type="Gene3D" id="3.30.565.10">
    <property type="entry name" value="Histidine kinase-like ATPase, C-terminal domain"/>
    <property type="match status" value="1"/>
</dbReference>
<dbReference type="InterPro" id="IPR050428">
    <property type="entry name" value="TCS_sensor_his_kinase"/>
</dbReference>
<keyword evidence="9" id="KW-0902">Two-component regulatory system</keyword>
<evidence type="ECO:0000256" key="3">
    <source>
        <dbReference type="ARBA" id="ARBA00012438"/>
    </source>
</evidence>
<comment type="subcellular location">
    <subcellularLocation>
        <location evidence="2">Membrane</location>
    </subcellularLocation>
</comment>
<dbReference type="SMART" id="SM00387">
    <property type="entry name" value="HATPase_c"/>
    <property type="match status" value="1"/>
</dbReference>
<evidence type="ECO:0000256" key="7">
    <source>
        <dbReference type="ARBA" id="ARBA00022777"/>
    </source>
</evidence>
<name>A0ABQ3JZU0_9DEIO</name>
<dbReference type="InterPro" id="IPR036890">
    <property type="entry name" value="HATPase_C_sf"/>
</dbReference>
<dbReference type="PANTHER" id="PTHR45436:SF5">
    <property type="entry name" value="SENSOR HISTIDINE KINASE TRCS"/>
    <property type="match status" value="1"/>
</dbReference>
<evidence type="ECO:0000313" key="16">
    <source>
        <dbReference type="Proteomes" id="UP000632154"/>
    </source>
</evidence>
<dbReference type="SUPFAM" id="SSF55874">
    <property type="entry name" value="ATPase domain of HSP90 chaperone/DNA topoisomerase II/histidine kinase"/>
    <property type="match status" value="1"/>
</dbReference>
<feature type="domain" description="Histidine kinase" evidence="13">
    <location>
        <begin position="241"/>
        <end position="456"/>
    </location>
</feature>
<dbReference type="SUPFAM" id="SSF47384">
    <property type="entry name" value="Homodimeric domain of signal transducing histidine kinase"/>
    <property type="match status" value="1"/>
</dbReference>
<dbReference type="InterPro" id="IPR003660">
    <property type="entry name" value="HAMP_dom"/>
</dbReference>
<dbReference type="EC" id="2.7.13.3" evidence="3"/>
<dbReference type="InterPro" id="IPR004358">
    <property type="entry name" value="Sig_transdc_His_kin-like_C"/>
</dbReference>
<organism evidence="15 16">
    <name type="scientific">Deinococcus piscis</name>
    <dbReference type="NCBI Taxonomy" id="394230"/>
    <lineage>
        <taxon>Bacteria</taxon>
        <taxon>Thermotogati</taxon>
        <taxon>Deinococcota</taxon>
        <taxon>Deinococci</taxon>
        <taxon>Deinococcales</taxon>
        <taxon>Deinococcaceae</taxon>
        <taxon>Deinococcus</taxon>
    </lineage>
</organism>
<dbReference type="EMBL" id="BNAL01000002">
    <property type="protein sequence ID" value="GHF93703.1"/>
    <property type="molecule type" value="Genomic_DNA"/>
</dbReference>
<dbReference type="SMART" id="SM00388">
    <property type="entry name" value="HisKA"/>
    <property type="match status" value="1"/>
</dbReference>
<dbReference type="CDD" id="cd00075">
    <property type="entry name" value="HATPase"/>
    <property type="match status" value="1"/>
</dbReference>
<dbReference type="InterPro" id="IPR003661">
    <property type="entry name" value="HisK_dim/P_dom"/>
</dbReference>
<dbReference type="GO" id="GO:0016301">
    <property type="term" value="F:kinase activity"/>
    <property type="evidence" value="ECO:0007669"/>
    <property type="project" value="UniProtKB-KW"/>
</dbReference>
<dbReference type="RefSeq" id="WP_189641808.1">
    <property type="nucleotide sequence ID" value="NZ_BNAL01000002.1"/>
</dbReference>
<proteinExistence type="predicted"/>
<keyword evidence="6 12" id="KW-0812">Transmembrane</keyword>
<evidence type="ECO:0000256" key="11">
    <source>
        <dbReference type="SAM" id="MobiDB-lite"/>
    </source>
</evidence>
<evidence type="ECO:0000256" key="9">
    <source>
        <dbReference type="ARBA" id="ARBA00023012"/>
    </source>
</evidence>
<feature type="transmembrane region" description="Helical" evidence="12">
    <location>
        <begin position="159"/>
        <end position="179"/>
    </location>
</feature>
<keyword evidence="8 12" id="KW-1133">Transmembrane helix</keyword>
<keyword evidence="4" id="KW-0597">Phosphoprotein</keyword>
<sequence>MRPLRIPLAWQLALAFFVVSTLALGSVGVLSAALTRDQFRTLLSDQERQRIETQLHTHLQAGGTLATFSPEQPEHLGSGPAGTGPQGSRADRPGRRTLFVLTDPQFRPVGPDTRPLTGSERAQAVPVEVSGQKVGYLVPRGRPDIEGANAAFLRRTTQAIAWATAASGLLAALLGGWLARRLLRPLTQLRGGIAALSRGEEPTPLPPRPVQDELSDLLGSFRAMHAEVVRTQQAGRQLTADIAHDLNTPLTVIRGGLEAMLDGTFQPTPARLSRLNDQAGRMARLVADLRLLAQTDSGELPLHPRPVAVAELLTEAAQAFAGVAAQRGSALRLDAPADLRVTADPDRLRQVLDNLIGNALNHAPGTPVTLRARAEAGGVTLQVQDAGPGVAPQDLPHLFERLYRADPSRHAAGLGAGSGLGLSISRGVVQAHGGHIRARNVPEGGLCIELWLPGEAGPEGDKGAS</sequence>
<evidence type="ECO:0000259" key="13">
    <source>
        <dbReference type="PROSITE" id="PS50109"/>
    </source>
</evidence>
<dbReference type="CDD" id="cd00082">
    <property type="entry name" value="HisKA"/>
    <property type="match status" value="1"/>
</dbReference>
<protein>
    <recommendedName>
        <fullName evidence="3">histidine kinase</fullName>
        <ecNumber evidence="3">2.7.13.3</ecNumber>
    </recommendedName>
</protein>
<dbReference type="PRINTS" id="PR00344">
    <property type="entry name" value="BCTRLSENSOR"/>
</dbReference>
<dbReference type="InterPro" id="IPR003594">
    <property type="entry name" value="HATPase_dom"/>
</dbReference>
<dbReference type="PANTHER" id="PTHR45436">
    <property type="entry name" value="SENSOR HISTIDINE KINASE YKOH"/>
    <property type="match status" value="1"/>
</dbReference>
<dbReference type="Pfam" id="PF00512">
    <property type="entry name" value="HisKA"/>
    <property type="match status" value="1"/>
</dbReference>
<keyword evidence="7 15" id="KW-0418">Kinase</keyword>
<keyword evidence="5" id="KW-0808">Transferase</keyword>
<accession>A0ABQ3JZU0</accession>
<feature type="domain" description="HAMP" evidence="14">
    <location>
        <begin position="180"/>
        <end position="233"/>
    </location>
</feature>
<dbReference type="Pfam" id="PF00672">
    <property type="entry name" value="HAMP"/>
    <property type="match status" value="1"/>
</dbReference>
<evidence type="ECO:0000256" key="10">
    <source>
        <dbReference type="ARBA" id="ARBA00023136"/>
    </source>
</evidence>
<evidence type="ECO:0000256" key="5">
    <source>
        <dbReference type="ARBA" id="ARBA00022679"/>
    </source>
</evidence>
<evidence type="ECO:0000313" key="15">
    <source>
        <dbReference type="EMBL" id="GHF93703.1"/>
    </source>
</evidence>
<comment type="catalytic activity">
    <reaction evidence="1">
        <text>ATP + protein L-histidine = ADP + protein N-phospho-L-histidine.</text>
        <dbReference type="EC" id="2.7.13.3"/>
    </reaction>
</comment>
<feature type="region of interest" description="Disordered" evidence="11">
    <location>
        <begin position="67"/>
        <end position="93"/>
    </location>
</feature>